<dbReference type="InterPro" id="IPR006683">
    <property type="entry name" value="Thioestr_dom"/>
</dbReference>
<dbReference type="Gene3D" id="3.10.129.10">
    <property type="entry name" value="Hotdog Thioesterase"/>
    <property type="match status" value="1"/>
</dbReference>
<evidence type="ECO:0000256" key="2">
    <source>
        <dbReference type="SAM" id="MobiDB-lite"/>
    </source>
</evidence>
<reference evidence="5" key="1">
    <citation type="journal article" date="2019" name="Int. J. Syst. Evol. Microbiol.">
        <title>The Global Catalogue of Microorganisms (GCM) 10K type strain sequencing project: providing services to taxonomists for standard genome sequencing and annotation.</title>
        <authorList>
            <consortium name="The Broad Institute Genomics Platform"/>
            <consortium name="The Broad Institute Genome Sequencing Center for Infectious Disease"/>
            <person name="Wu L."/>
            <person name="Ma J."/>
        </authorList>
    </citation>
    <scope>NUCLEOTIDE SEQUENCE [LARGE SCALE GENOMIC DNA]</scope>
    <source>
        <strain evidence="5">JCM 30346</strain>
    </source>
</reference>
<proteinExistence type="predicted"/>
<dbReference type="EMBL" id="JBHSRF010000001">
    <property type="protein sequence ID" value="MFC6079802.1"/>
    <property type="molecule type" value="Genomic_DNA"/>
</dbReference>
<evidence type="ECO:0000313" key="5">
    <source>
        <dbReference type="Proteomes" id="UP001596137"/>
    </source>
</evidence>
<comment type="caution">
    <text evidence="4">The sequence shown here is derived from an EMBL/GenBank/DDBJ whole genome shotgun (WGS) entry which is preliminary data.</text>
</comment>
<keyword evidence="1 4" id="KW-0378">Hydrolase</keyword>
<name>A0ABW1NA99_9ACTN</name>
<dbReference type="Proteomes" id="UP001596137">
    <property type="component" value="Unassembled WGS sequence"/>
</dbReference>
<sequence>MSPSAPDQLDTPTPADGDTSRRREFTWNDPMVTALGGINLDGMAALQAIMDGTLPAPPIAHALGFELVTAEPGHATFAFEPAEYHYNPIGSVHGGVFATLLDSAAGCAVHSMLPAGVRYTTLDLNVKYLRAITVGTGRVTAVGTVTHLGGRTALAEARLLDPADRLLATATSSCLIIRPA</sequence>
<dbReference type="Pfam" id="PF03061">
    <property type="entry name" value="4HBT"/>
    <property type="match status" value="1"/>
</dbReference>
<keyword evidence="5" id="KW-1185">Reference proteome</keyword>
<dbReference type="PANTHER" id="PTHR43240">
    <property type="entry name" value="1,4-DIHYDROXY-2-NAPHTHOYL-COA THIOESTERASE 1"/>
    <property type="match status" value="1"/>
</dbReference>
<feature type="region of interest" description="Disordered" evidence="2">
    <location>
        <begin position="1"/>
        <end position="25"/>
    </location>
</feature>
<protein>
    <submittedName>
        <fullName evidence="4">PaaI family thioesterase</fullName>
        <ecNumber evidence="4">3.1.2.-</ecNumber>
    </submittedName>
</protein>
<dbReference type="InterPro" id="IPR029069">
    <property type="entry name" value="HotDog_dom_sf"/>
</dbReference>
<evidence type="ECO:0000313" key="4">
    <source>
        <dbReference type="EMBL" id="MFC6079802.1"/>
    </source>
</evidence>
<dbReference type="EC" id="3.1.2.-" evidence="4"/>
<accession>A0ABW1NA99</accession>
<dbReference type="InterPro" id="IPR003736">
    <property type="entry name" value="PAAI_dom"/>
</dbReference>
<dbReference type="GO" id="GO:0016787">
    <property type="term" value="F:hydrolase activity"/>
    <property type="evidence" value="ECO:0007669"/>
    <property type="project" value="UniProtKB-KW"/>
</dbReference>
<dbReference type="RefSeq" id="WP_380746204.1">
    <property type="nucleotide sequence ID" value="NZ_JBHSRF010000001.1"/>
</dbReference>
<gene>
    <name evidence="4" type="ORF">ACFP1K_01430</name>
</gene>
<evidence type="ECO:0000259" key="3">
    <source>
        <dbReference type="Pfam" id="PF03061"/>
    </source>
</evidence>
<evidence type="ECO:0000256" key="1">
    <source>
        <dbReference type="ARBA" id="ARBA00022801"/>
    </source>
</evidence>
<feature type="domain" description="Thioesterase" evidence="3">
    <location>
        <begin position="90"/>
        <end position="166"/>
    </location>
</feature>
<dbReference type="PANTHER" id="PTHR43240:SF1">
    <property type="entry name" value="BLR5584 PROTEIN"/>
    <property type="match status" value="1"/>
</dbReference>
<dbReference type="CDD" id="cd03443">
    <property type="entry name" value="PaaI_thioesterase"/>
    <property type="match status" value="1"/>
</dbReference>
<dbReference type="NCBIfam" id="TIGR00369">
    <property type="entry name" value="unchar_dom_1"/>
    <property type="match status" value="1"/>
</dbReference>
<dbReference type="SUPFAM" id="SSF54637">
    <property type="entry name" value="Thioesterase/thiol ester dehydrase-isomerase"/>
    <property type="match status" value="1"/>
</dbReference>
<organism evidence="4 5">
    <name type="scientific">Sphaerisporangium aureirubrum</name>
    <dbReference type="NCBI Taxonomy" id="1544736"/>
    <lineage>
        <taxon>Bacteria</taxon>
        <taxon>Bacillati</taxon>
        <taxon>Actinomycetota</taxon>
        <taxon>Actinomycetes</taxon>
        <taxon>Streptosporangiales</taxon>
        <taxon>Streptosporangiaceae</taxon>
        <taxon>Sphaerisporangium</taxon>
    </lineage>
</organism>